<keyword evidence="4" id="KW-1185">Reference proteome</keyword>
<organism evidence="3 4">
    <name type="scientific">Terrabacter tumescens</name>
    <dbReference type="NCBI Taxonomy" id="60443"/>
    <lineage>
        <taxon>Bacteria</taxon>
        <taxon>Bacillati</taxon>
        <taxon>Actinomycetota</taxon>
        <taxon>Actinomycetes</taxon>
        <taxon>Micrococcales</taxon>
        <taxon>Intrasporangiaceae</taxon>
        <taxon>Terrabacter</taxon>
    </lineage>
</organism>
<accession>A0ABQ2HW76</accession>
<evidence type="ECO:0000313" key="3">
    <source>
        <dbReference type="EMBL" id="GGM91600.1"/>
    </source>
</evidence>
<evidence type="ECO:0000256" key="1">
    <source>
        <dbReference type="SAM" id="MobiDB-lite"/>
    </source>
</evidence>
<keyword evidence="2" id="KW-1133">Transmembrane helix</keyword>
<feature type="transmembrane region" description="Helical" evidence="2">
    <location>
        <begin position="351"/>
        <end position="369"/>
    </location>
</feature>
<keyword evidence="2" id="KW-0472">Membrane</keyword>
<feature type="region of interest" description="Disordered" evidence="1">
    <location>
        <begin position="1"/>
        <end position="23"/>
    </location>
</feature>
<protein>
    <recommendedName>
        <fullName evidence="5">Glycosyltransferase RgtA/B/C/D-like domain-containing protein</fullName>
    </recommendedName>
</protein>
<keyword evidence="2" id="KW-0812">Transmembrane</keyword>
<feature type="transmembrane region" description="Helical" evidence="2">
    <location>
        <begin position="226"/>
        <end position="246"/>
    </location>
</feature>
<proteinExistence type="predicted"/>
<feature type="transmembrane region" description="Helical" evidence="2">
    <location>
        <begin position="303"/>
        <end position="331"/>
    </location>
</feature>
<feature type="transmembrane region" description="Helical" evidence="2">
    <location>
        <begin position="138"/>
        <end position="158"/>
    </location>
</feature>
<feature type="transmembrane region" description="Helical" evidence="2">
    <location>
        <begin position="275"/>
        <end position="291"/>
    </location>
</feature>
<feature type="transmembrane region" description="Helical" evidence="2">
    <location>
        <begin position="193"/>
        <end position="214"/>
    </location>
</feature>
<comment type="caution">
    <text evidence="3">The sequence shown here is derived from an EMBL/GenBank/DDBJ whole genome shotgun (WGS) entry which is preliminary data.</text>
</comment>
<gene>
    <name evidence="3" type="ORF">GCM10009721_16540</name>
</gene>
<dbReference type="Proteomes" id="UP000623461">
    <property type="component" value="Unassembled WGS sequence"/>
</dbReference>
<feature type="transmembrane region" description="Helical" evidence="2">
    <location>
        <begin position="107"/>
        <end position="131"/>
    </location>
</feature>
<evidence type="ECO:0000256" key="2">
    <source>
        <dbReference type="SAM" id="Phobius"/>
    </source>
</evidence>
<reference evidence="4" key="1">
    <citation type="journal article" date="2019" name="Int. J. Syst. Evol. Microbiol.">
        <title>The Global Catalogue of Microorganisms (GCM) 10K type strain sequencing project: providing services to taxonomists for standard genome sequencing and annotation.</title>
        <authorList>
            <consortium name="The Broad Institute Genomics Platform"/>
            <consortium name="The Broad Institute Genome Sequencing Center for Infectious Disease"/>
            <person name="Wu L."/>
            <person name="Ma J."/>
        </authorList>
    </citation>
    <scope>NUCLEOTIDE SEQUENCE [LARGE SCALE GENOMIC DNA]</scope>
    <source>
        <strain evidence="4">JCM 1365</strain>
    </source>
</reference>
<dbReference type="EMBL" id="BMNZ01000003">
    <property type="protein sequence ID" value="GGM91600.1"/>
    <property type="molecule type" value="Genomic_DNA"/>
</dbReference>
<dbReference type="RefSeq" id="WP_030194752.1">
    <property type="nucleotide sequence ID" value="NZ_BMNZ01000003.1"/>
</dbReference>
<sequence length="488" mass="52340">MTSDTRSAAPGSTSRSASTAAAPATGRASGLPLLLRQALPGLVVLLAVLRTVQPVRDPDTFWHLAAGDHLRETWSFAGADPFSTMSTQPWRLHEWLPELLMSVTQQAFGLAGVSWLLPLGVAGIALCLWVVLRREAPLLVTTVVLVVALVAMSGSLSLRPHLVSFAGAVVTTGAWLSTRRDGRVRWWLVPLTWVWACSHGMWFVGVVIGLVAVVGLRLDGVCRGRAALRLALVPLASLVAAALTPVGPELLTAPFAVRDYAQFVTEWRSPSLTDVPFVAFLACAAVTLLIWSREGRRTPWTEILLVGLAIGFALLYVRTIAVGAAILAPVAALTIARVARLPREPVARREVVLTLGLAAAALAVAGLLAPARGARPDYGPNDLDRQIAALPAGTVLCNDYDSGGWLIWKHPNVRPAIDGRTEVYAVPYVEAYMRFQAAAPGWEAVPQRTGCRWALLPASMSVSDSLVRQARWTVSARGSDYVLLRAPR</sequence>
<name>A0ABQ2HW76_9MICO</name>
<evidence type="ECO:0000313" key="4">
    <source>
        <dbReference type="Proteomes" id="UP000623461"/>
    </source>
</evidence>
<evidence type="ECO:0008006" key="5">
    <source>
        <dbReference type="Google" id="ProtNLM"/>
    </source>
</evidence>